<accession>A0A1G1X284</accession>
<dbReference type="Pfam" id="PF00834">
    <property type="entry name" value="Ribul_P_3_epim"/>
    <property type="match status" value="1"/>
</dbReference>
<evidence type="ECO:0000256" key="2">
    <source>
        <dbReference type="ARBA" id="ARBA00023235"/>
    </source>
</evidence>
<keyword evidence="1" id="KW-0479">Metal-binding</keyword>
<dbReference type="EMBL" id="MHHR01000023">
    <property type="protein sequence ID" value="OGY34064.1"/>
    <property type="molecule type" value="Genomic_DNA"/>
</dbReference>
<keyword evidence="2" id="KW-0413">Isomerase</keyword>
<gene>
    <name evidence="3" type="ORF">A3D99_02305</name>
</gene>
<dbReference type="InterPro" id="IPR013785">
    <property type="entry name" value="Aldolase_TIM"/>
</dbReference>
<dbReference type="InterPro" id="IPR000056">
    <property type="entry name" value="Ribul_P_3_epim-like"/>
</dbReference>
<dbReference type="PANTHER" id="PTHR11749">
    <property type="entry name" value="RIBULOSE-5-PHOSPHATE-3-EPIMERASE"/>
    <property type="match status" value="1"/>
</dbReference>
<dbReference type="Gene3D" id="3.20.20.70">
    <property type="entry name" value="Aldolase class I"/>
    <property type="match status" value="1"/>
</dbReference>
<name>A0A1G1X284_9BACT</name>
<dbReference type="AlphaFoldDB" id="A0A1G1X284"/>
<evidence type="ECO:0000256" key="1">
    <source>
        <dbReference type="ARBA" id="ARBA00022723"/>
    </source>
</evidence>
<evidence type="ECO:0008006" key="5">
    <source>
        <dbReference type="Google" id="ProtNLM"/>
    </source>
</evidence>
<evidence type="ECO:0000313" key="3">
    <source>
        <dbReference type="EMBL" id="OGY34064.1"/>
    </source>
</evidence>
<reference evidence="3 4" key="1">
    <citation type="journal article" date="2016" name="Nat. Commun.">
        <title>Thousands of microbial genomes shed light on interconnected biogeochemical processes in an aquifer system.</title>
        <authorList>
            <person name="Anantharaman K."/>
            <person name="Brown C.T."/>
            <person name="Hug L.A."/>
            <person name="Sharon I."/>
            <person name="Castelle C.J."/>
            <person name="Probst A.J."/>
            <person name="Thomas B.C."/>
            <person name="Singh A."/>
            <person name="Wilkins M.J."/>
            <person name="Karaoz U."/>
            <person name="Brodie E.L."/>
            <person name="Williams K.H."/>
            <person name="Hubbard S.S."/>
            <person name="Banfield J.F."/>
        </authorList>
    </citation>
    <scope>NUCLEOTIDE SEQUENCE [LARGE SCALE GENOMIC DNA]</scope>
</reference>
<sequence>MKAPTPSSSPSGRGRDVEIVPAILRKTFENIEEDWNRVVHHAEHIQIDVTDGIFAGDGTFIDLPRLKKLPMHDKIELHMMVHNPADYVDDIIELNPARCVFHIESFLGTSDLPFVYNTVGEYTSSEMGLAINPDTPTERLTEYLPIIQYILFMGYNPGRANQPLNPLVIPKIATFHSTYPHIPIAVDGHVSKQTIGEYASVGASVFCANTAIFEQGDPGENIKQLELLARAGEP</sequence>
<dbReference type="GO" id="GO:0005975">
    <property type="term" value="P:carbohydrate metabolic process"/>
    <property type="evidence" value="ECO:0007669"/>
    <property type="project" value="InterPro"/>
</dbReference>
<comment type="caution">
    <text evidence="3">The sequence shown here is derived from an EMBL/GenBank/DDBJ whole genome shotgun (WGS) entry which is preliminary data.</text>
</comment>
<dbReference type="Proteomes" id="UP000177528">
    <property type="component" value="Unassembled WGS sequence"/>
</dbReference>
<dbReference type="GO" id="GO:0046872">
    <property type="term" value="F:metal ion binding"/>
    <property type="evidence" value="ECO:0007669"/>
    <property type="project" value="UniProtKB-KW"/>
</dbReference>
<organism evidence="3 4">
    <name type="scientific">Candidatus Andersenbacteria bacterium RIFCSPHIGHO2_12_FULL_45_11</name>
    <dbReference type="NCBI Taxonomy" id="1797281"/>
    <lineage>
        <taxon>Bacteria</taxon>
        <taxon>Candidatus Anderseniibacteriota</taxon>
    </lineage>
</organism>
<evidence type="ECO:0000313" key="4">
    <source>
        <dbReference type="Proteomes" id="UP000177528"/>
    </source>
</evidence>
<dbReference type="GO" id="GO:0016857">
    <property type="term" value="F:racemase and epimerase activity, acting on carbohydrates and derivatives"/>
    <property type="evidence" value="ECO:0007669"/>
    <property type="project" value="InterPro"/>
</dbReference>
<protein>
    <recommendedName>
        <fullName evidence="5">Ribulose-phosphate 3-epimerase</fullName>
    </recommendedName>
</protein>
<dbReference type="SUPFAM" id="SSF51366">
    <property type="entry name" value="Ribulose-phoshate binding barrel"/>
    <property type="match status" value="1"/>
</dbReference>
<proteinExistence type="predicted"/>
<dbReference type="InterPro" id="IPR011060">
    <property type="entry name" value="RibuloseP-bd_barrel"/>
</dbReference>